<evidence type="ECO:0000259" key="3">
    <source>
        <dbReference type="PROSITE" id="PS51677"/>
    </source>
</evidence>
<dbReference type="PANTHER" id="PTHR34216">
    <property type="match status" value="1"/>
</dbReference>
<comment type="subcellular location">
    <subcellularLocation>
        <location evidence="1">Secreted</location>
    </subcellularLocation>
</comment>
<dbReference type="AlphaFoldDB" id="A0A1G6N461"/>
<accession>A0A1G6N461</accession>
<evidence type="ECO:0000256" key="1">
    <source>
        <dbReference type="ARBA" id="ARBA00004613"/>
    </source>
</evidence>
<dbReference type="CDD" id="cd10918">
    <property type="entry name" value="CE4_NodB_like_5s_6s"/>
    <property type="match status" value="1"/>
</dbReference>
<organism evidence="4 5">
    <name type="scientific">Desulfurella multipotens</name>
    <dbReference type="NCBI Taxonomy" id="79269"/>
    <lineage>
        <taxon>Bacteria</taxon>
        <taxon>Pseudomonadati</taxon>
        <taxon>Campylobacterota</taxon>
        <taxon>Desulfurellia</taxon>
        <taxon>Desulfurellales</taxon>
        <taxon>Desulfurellaceae</taxon>
        <taxon>Desulfurella</taxon>
    </lineage>
</organism>
<dbReference type="SUPFAM" id="SSF88713">
    <property type="entry name" value="Glycoside hydrolase/deacetylase"/>
    <property type="match status" value="1"/>
</dbReference>
<sequence>MFFFILVCFVIVIFLLRYNFFRLPKKGLVILLYHSIDNTNHHTSLDKFTISKETFEKHIKFLRKLGYSSIRASDISSFLDNKLYLNYKRVLITFDDGYKNNLEAAKILKKYGFSGLFFISSAYIGKTLDNMQMLDENDIKLLIELGMEIGSHSHFHLKLSELSKNDILENVTRSKEILSQFTNVEDFAYPFGNYSQDVIEVLKKSGFKRAYIIGQSINTTKYNPYVLRRSIIRSSTNYLDLYLILTRGRSRI</sequence>
<keyword evidence="2" id="KW-0732">Signal</keyword>
<evidence type="ECO:0000313" key="5">
    <source>
        <dbReference type="Proteomes" id="UP000199411"/>
    </source>
</evidence>
<feature type="domain" description="NodB homology" evidence="3">
    <location>
        <begin position="88"/>
        <end position="252"/>
    </location>
</feature>
<dbReference type="PANTHER" id="PTHR34216:SF3">
    <property type="entry name" value="POLY-BETA-1,6-N-ACETYL-D-GLUCOSAMINE N-DEACETYLASE"/>
    <property type="match status" value="1"/>
</dbReference>
<evidence type="ECO:0000256" key="2">
    <source>
        <dbReference type="ARBA" id="ARBA00022729"/>
    </source>
</evidence>
<dbReference type="Proteomes" id="UP000199411">
    <property type="component" value="Unassembled WGS sequence"/>
</dbReference>
<dbReference type="PROSITE" id="PS51677">
    <property type="entry name" value="NODB"/>
    <property type="match status" value="1"/>
</dbReference>
<dbReference type="Pfam" id="PF01522">
    <property type="entry name" value="Polysacc_deac_1"/>
    <property type="match status" value="1"/>
</dbReference>
<dbReference type="InterPro" id="IPR051398">
    <property type="entry name" value="Polysacch_Deacetylase"/>
</dbReference>
<evidence type="ECO:0000313" key="4">
    <source>
        <dbReference type="EMBL" id="SDC62207.1"/>
    </source>
</evidence>
<proteinExistence type="predicted"/>
<keyword evidence="5" id="KW-1185">Reference proteome</keyword>
<dbReference type="GO" id="GO:0016810">
    <property type="term" value="F:hydrolase activity, acting on carbon-nitrogen (but not peptide) bonds"/>
    <property type="evidence" value="ECO:0007669"/>
    <property type="project" value="InterPro"/>
</dbReference>
<name>A0A1G6N461_9BACT</name>
<dbReference type="GO" id="GO:0005975">
    <property type="term" value="P:carbohydrate metabolic process"/>
    <property type="evidence" value="ECO:0007669"/>
    <property type="project" value="InterPro"/>
</dbReference>
<dbReference type="InterPro" id="IPR011330">
    <property type="entry name" value="Glyco_hydro/deAcase_b/a-brl"/>
</dbReference>
<protein>
    <submittedName>
        <fullName evidence="4">Polysaccharide deacetylase</fullName>
    </submittedName>
</protein>
<dbReference type="GO" id="GO:0005576">
    <property type="term" value="C:extracellular region"/>
    <property type="evidence" value="ECO:0007669"/>
    <property type="project" value="UniProtKB-SubCell"/>
</dbReference>
<gene>
    <name evidence="4" type="ORF">SAMN05660835_01097</name>
</gene>
<reference evidence="5" key="1">
    <citation type="submission" date="2016-10" db="EMBL/GenBank/DDBJ databases">
        <authorList>
            <person name="Varghese N."/>
            <person name="Submissions S."/>
        </authorList>
    </citation>
    <scope>NUCLEOTIDE SEQUENCE [LARGE SCALE GENOMIC DNA]</scope>
    <source>
        <strain evidence="5">DSM 8415</strain>
    </source>
</reference>
<dbReference type="EMBL" id="FMYU01000007">
    <property type="protein sequence ID" value="SDC62207.1"/>
    <property type="molecule type" value="Genomic_DNA"/>
</dbReference>
<dbReference type="InterPro" id="IPR002509">
    <property type="entry name" value="NODB_dom"/>
</dbReference>
<dbReference type="Gene3D" id="3.20.20.370">
    <property type="entry name" value="Glycoside hydrolase/deacetylase"/>
    <property type="match status" value="1"/>
</dbReference>